<evidence type="ECO:0000259" key="5">
    <source>
        <dbReference type="SMART" id="SM00093"/>
    </source>
</evidence>
<dbReference type="Gene3D" id="2.30.39.10">
    <property type="entry name" value="Alpha-1-antitrypsin, domain 1"/>
    <property type="match status" value="1"/>
</dbReference>
<proteinExistence type="inferred from homology"/>
<keyword evidence="2" id="KW-0646">Protease inhibitor</keyword>
<evidence type="ECO:0000256" key="3">
    <source>
        <dbReference type="ARBA" id="ARBA00022900"/>
    </source>
</evidence>
<dbReference type="InterPro" id="IPR042178">
    <property type="entry name" value="Serpin_sf_1"/>
</dbReference>
<gene>
    <name evidence="6" type="ORF">BINO364_LOCUS8456</name>
</gene>
<dbReference type="GO" id="GO:0005615">
    <property type="term" value="C:extracellular space"/>
    <property type="evidence" value="ECO:0007669"/>
    <property type="project" value="InterPro"/>
</dbReference>
<dbReference type="Gene3D" id="3.30.497.10">
    <property type="entry name" value="Antithrombin, subunit I, domain 2"/>
    <property type="match status" value="1"/>
</dbReference>
<evidence type="ECO:0000313" key="6">
    <source>
        <dbReference type="EMBL" id="CAH0722512.1"/>
    </source>
</evidence>
<dbReference type="PANTHER" id="PTHR11461:SF211">
    <property type="entry name" value="GH10112P-RELATED"/>
    <property type="match status" value="1"/>
</dbReference>
<dbReference type="InterPro" id="IPR000215">
    <property type="entry name" value="Serpin_fam"/>
</dbReference>
<dbReference type="GO" id="GO:0004867">
    <property type="term" value="F:serine-type endopeptidase inhibitor activity"/>
    <property type="evidence" value="ECO:0007669"/>
    <property type="project" value="UniProtKB-KW"/>
</dbReference>
<dbReference type="Proteomes" id="UP000838878">
    <property type="component" value="Chromosome 3"/>
</dbReference>
<dbReference type="OrthoDB" id="7474840at2759"/>
<feature type="domain" description="Serpin" evidence="5">
    <location>
        <begin position="150"/>
        <end position="501"/>
    </location>
</feature>
<accession>A0A8J9UMA1</accession>
<organism evidence="6 7">
    <name type="scientific">Brenthis ino</name>
    <name type="common">lesser marbled fritillary</name>
    <dbReference type="NCBI Taxonomy" id="405034"/>
    <lineage>
        <taxon>Eukaryota</taxon>
        <taxon>Metazoa</taxon>
        <taxon>Ecdysozoa</taxon>
        <taxon>Arthropoda</taxon>
        <taxon>Hexapoda</taxon>
        <taxon>Insecta</taxon>
        <taxon>Pterygota</taxon>
        <taxon>Neoptera</taxon>
        <taxon>Endopterygota</taxon>
        <taxon>Lepidoptera</taxon>
        <taxon>Glossata</taxon>
        <taxon>Ditrysia</taxon>
        <taxon>Papilionoidea</taxon>
        <taxon>Nymphalidae</taxon>
        <taxon>Heliconiinae</taxon>
        <taxon>Argynnini</taxon>
        <taxon>Brenthis</taxon>
    </lineage>
</organism>
<protein>
    <recommendedName>
        <fullName evidence="5">Serpin domain-containing protein</fullName>
    </recommendedName>
</protein>
<dbReference type="AlphaFoldDB" id="A0A8J9UMA1"/>
<keyword evidence="3" id="KW-0722">Serine protease inhibitor</keyword>
<dbReference type="PANTHER" id="PTHR11461">
    <property type="entry name" value="SERINE PROTEASE INHIBITOR, SERPIN"/>
    <property type="match status" value="1"/>
</dbReference>
<evidence type="ECO:0000256" key="2">
    <source>
        <dbReference type="ARBA" id="ARBA00022690"/>
    </source>
</evidence>
<dbReference type="InterPro" id="IPR042185">
    <property type="entry name" value="Serpin_sf_2"/>
</dbReference>
<dbReference type="InterPro" id="IPR036186">
    <property type="entry name" value="Serpin_sf"/>
</dbReference>
<feature type="non-terminal residue" evidence="6">
    <location>
        <position position="502"/>
    </location>
</feature>
<dbReference type="SUPFAM" id="SSF56574">
    <property type="entry name" value="Serpins"/>
    <property type="match status" value="1"/>
</dbReference>
<evidence type="ECO:0000256" key="1">
    <source>
        <dbReference type="ARBA" id="ARBA00009500"/>
    </source>
</evidence>
<dbReference type="SMART" id="SM00093">
    <property type="entry name" value="SERPIN"/>
    <property type="match status" value="1"/>
</dbReference>
<comment type="similarity">
    <text evidence="1 4">Belongs to the serpin family.</text>
</comment>
<dbReference type="Pfam" id="PF00079">
    <property type="entry name" value="Serpin"/>
    <property type="match status" value="1"/>
</dbReference>
<dbReference type="InterPro" id="IPR023796">
    <property type="entry name" value="Serpin_dom"/>
</dbReference>
<evidence type="ECO:0000313" key="7">
    <source>
        <dbReference type="Proteomes" id="UP000838878"/>
    </source>
</evidence>
<evidence type="ECO:0000256" key="4">
    <source>
        <dbReference type="RuleBase" id="RU000411"/>
    </source>
</evidence>
<reference evidence="6" key="1">
    <citation type="submission" date="2021-12" db="EMBL/GenBank/DDBJ databases">
        <authorList>
            <person name="Martin H S."/>
        </authorList>
    </citation>
    <scope>NUCLEOTIDE SEQUENCE</scope>
</reference>
<name>A0A8J9UMA1_9NEOP</name>
<sequence length="502" mass="58299">MFHLRPFPQTYATQEILEKSFNEKCWYNNKWISCSNAPPNTAYPKPEEDKSRPSHLFYNSHWPKLRKDNQTGPFDKSLRPFQILIARRHKYLDNLYQSKHANQNNDQITSNNSRLKYFYLNNEKDDLNKRYSLSNIFTTSLDRFENLFYQVSFNKLTSISPQDRKENGISFAQTGLFLYMALMVLSTAVDSATKSEIVTILDIKANTTEHVRTLETITSWFPLSSQNLKFRWASRLLVNARLPVSQSFKEGAAKVMNMKIIRLNGTETSEYLTRTLNSMVEIDSAGALRNTFEEDDLNIKICSILIMTSYIRASWRSAPTVLNGTKPFYDSEKVKPDRSVRMIRLNDIMRYAALEELNAEAIEINYATPGLTLLLLVPKSYSLKKLAAAMARIRPYEISDKMSTMRIAATIPLYTLRMTLLLPEKLRKMGITRLVNNDTCTTLKLSHAVQRLMFWSEPGRNAYKDDGIEWDEVPEREIIVNRPYLFYVRWHNITLMNGNFVL</sequence>
<keyword evidence="7" id="KW-1185">Reference proteome</keyword>
<dbReference type="EMBL" id="OV170223">
    <property type="protein sequence ID" value="CAH0722512.1"/>
    <property type="molecule type" value="Genomic_DNA"/>
</dbReference>